<feature type="compositionally biased region" description="Low complexity" evidence="1">
    <location>
        <begin position="339"/>
        <end position="354"/>
    </location>
</feature>
<reference evidence="2" key="1">
    <citation type="submission" date="2013-07" db="EMBL/GenBank/DDBJ databases">
        <title>The Genome Sequence of Cryptococcus dejecticola CBS10117.</title>
        <authorList>
            <consortium name="The Broad Institute Genome Sequencing Platform"/>
            <person name="Cuomo C."/>
            <person name="Litvintseva A."/>
            <person name="Chen Y."/>
            <person name="Heitman J."/>
            <person name="Sun S."/>
            <person name="Springer D."/>
            <person name="Dromer F."/>
            <person name="Young S.K."/>
            <person name="Zeng Q."/>
            <person name="Gargeya S."/>
            <person name="Fitzgerald M."/>
            <person name="Abouelleil A."/>
            <person name="Alvarado L."/>
            <person name="Berlin A.M."/>
            <person name="Chapman S.B."/>
            <person name="Dewar J."/>
            <person name="Goldberg J."/>
            <person name="Griggs A."/>
            <person name="Gujja S."/>
            <person name="Hansen M."/>
            <person name="Howarth C."/>
            <person name="Imamovic A."/>
            <person name="Larimer J."/>
            <person name="McCowan C."/>
            <person name="Murphy C."/>
            <person name="Pearson M."/>
            <person name="Priest M."/>
            <person name="Roberts A."/>
            <person name="Saif S."/>
            <person name="Shea T."/>
            <person name="Sykes S."/>
            <person name="Wortman J."/>
            <person name="Nusbaum C."/>
            <person name="Birren B."/>
        </authorList>
    </citation>
    <scope>NUCLEOTIDE SEQUENCE [LARGE SCALE GENOMIC DNA]</scope>
    <source>
        <strain evidence="2">CBS 10117</strain>
    </source>
</reference>
<feature type="compositionally biased region" description="Basic residues" evidence="1">
    <location>
        <begin position="787"/>
        <end position="800"/>
    </location>
</feature>
<dbReference type="OrthoDB" id="2576242at2759"/>
<reference evidence="3" key="3">
    <citation type="submission" date="2024-02" db="EMBL/GenBank/DDBJ databases">
        <title>Comparative genomics of Cryptococcus and Kwoniella reveals pathogenesis evolution and contrasting modes of karyotype evolution via chromosome fusion or intercentromeric recombination.</title>
        <authorList>
            <person name="Coelho M.A."/>
            <person name="David-Palma M."/>
            <person name="Shea T."/>
            <person name="Bowers K."/>
            <person name="McGinley-Smith S."/>
            <person name="Mohammad A.W."/>
            <person name="Gnirke A."/>
            <person name="Yurkov A.M."/>
            <person name="Nowrousian M."/>
            <person name="Sun S."/>
            <person name="Cuomo C.A."/>
            <person name="Heitman J."/>
        </authorList>
    </citation>
    <scope>NUCLEOTIDE SEQUENCE</scope>
    <source>
        <strain evidence="3">CBS 10117</strain>
    </source>
</reference>
<feature type="compositionally biased region" description="Polar residues" evidence="1">
    <location>
        <begin position="228"/>
        <end position="238"/>
    </location>
</feature>
<feature type="compositionally biased region" description="Basic and acidic residues" evidence="1">
    <location>
        <begin position="681"/>
        <end position="699"/>
    </location>
</feature>
<reference evidence="3" key="2">
    <citation type="submission" date="2013-07" db="EMBL/GenBank/DDBJ databases">
        <authorList>
            <consortium name="The Broad Institute Genome Sequencing Platform"/>
            <person name="Cuomo C."/>
            <person name="Litvintseva A."/>
            <person name="Chen Y."/>
            <person name="Heitman J."/>
            <person name="Sun S."/>
            <person name="Springer D."/>
            <person name="Dromer F."/>
            <person name="Young S.K."/>
            <person name="Zeng Q."/>
            <person name="Gargeya S."/>
            <person name="Fitzgerald M."/>
            <person name="Abouelleil A."/>
            <person name="Alvarado L."/>
            <person name="Berlin A.M."/>
            <person name="Chapman S.B."/>
            <person name="Dewar J."/>
            <person name="Goldberg J."/>
            <person name="Griggs A."/>
            <person name="Gujja S."/>
            <person name="Hansen M."/>
            <person name="Howarth C."/>
            <person name="Imamovic A."/>
            <person name="Larimer J."/>
            <person name="McCowan C."/>
            <person name="Murphy C."/>
            <person name="Pearson M."/>
            <person name="Priest M."/>
            <person name="Roberts A."/>
            <person name="Saif S."/>
            <person name="Shea T."/>
            <person name="Sykes S."/>
            <person name="Wortman J."/>
            <person name="Nusbaum C."/>
            <person name="Birren B."/>
        </authorList>
    </citation>
    <scope>NUCLEOTIDE SEQUENCE</scope>
    <source>
        <strain evidence="3">CBS 10117</strain>
    </source>
</reference>
<keyword evidence="4" id="KW-1185">Reference proteome</keyword>
<feature type="region of interest" description="Disordered" evidence="1">
    <location>
        <begin position="96"/>
        <end position="153"/>
    </location>
</feature>
<sequence>MLPSNVNAESQILPSTSVTNPSDKGLISMSHNSGDSELSSLLPIRDMAVQQSTPVAIKYEHQGTVDTGFTSQLPTPSLTSNSTMSNASDMQAIPLSSSASALPSTSTSTLRGGGASPTTASTSSIPAESDLSRASPSTHLANGTTNTPRPLSSLDRLRQFKAEVEASRNNAHTKTASPGRGTGTSTATGISNTNAGGVELDPGKLAKMAESFILQQQQGQQVKKEPSRSPTASSSTIAENGAVPSDRERALKEQLKSRTAQGNSRSPTAAAKKSPPADIGYTAPTQRGEGQEALHGQRQEQDERRNSTAPANPPWKDRDQDRSQQRLPVSQANDNRSLSTSASASGSASTTSAGKFQPPHPDDARFSRRDVPAAAAGADHKPSATNFVTPKFQRPANSSNKADRYSRTPPPRSSHQPTAQAREQYDRPRAHDGQRLADRITGTPPGSGPGSMARSRERSRSPRPAQREYRRGRSPPPLMRDHGRQPSPPRHYPDPRTPVLPDYTAREDRPGPYDAYSAQRLPHAGGRGGPEQSYGRIPSPPYGKTHAYRPADPPTREYGRDRYHGYGEDAYARHPHSHPHPHSPPPPPAGYHRKQYPDDPRYHGPPYPPGSMLPAGVDTNNVVETLEALKAQISKLEKLVPTAATIPYHAPPPPPPPPLPQQAMHRGYEYDPYAEYARQYGADRPREPHPREREYDPRPVGRPGSPYPPPHGRDSAYEEDRNPQGLRGPGPPSPRGAHAGHAPPPPKTWSSLAAQRHYHIHSHGQEEYNEHSGGRGGRGGRGGGRGGRGKRRGRGLGRGR</sequence>
<feature type="compositionally biased region" description="Basic and acidic residues" evidence="1">
    <location>
        <begin position="454"/>
        <end position="471"/>
    </location>
</feature>
<feature type="compositionally biased region" description="Basic and acidic residues" evidence="1">
    <location>
        <begin position="245"/>
        <end position="256"/>
    </location>
</feature>
<feature type="compositionally biased region" description="Polar residues" evidence="1">
    <location>
        <begin position="167"/>
        <end position="176"/>
    </location>
</feature>
<dbReference type="GeneID" id="28970976"/>
<protein>
    <submittedName>
        <fullName evidence="2">Uncharacterized protein</fullName>
    </submittedName>
</protein>
<feature type="compositionally biased region" description="Basic and acidic residues" evidence="1">
    <location>
        <begin position="315"/>
        <end position="324"/>
    </location>
</feature>
<dbReference type="Proteomes" id="UP000078595">
    <property type="component" value="Chromosome 11"/>
</dbReference>
<evidence type="ECO:0000313" key="2">
    <source>
        <dbReference type="EMBL" id="OBR82517.1"/>
    </source>
</evidence>
<dbReference type="RefSeq" id="XP_018260359.1">
    <property type="nucleotide sequence ID" value="XM_018410550.1"/>
</dbReference>
<dbReference type="KEGG" id="kdj:28970976"/>
<dbReference type="EMBL" id="CP144540">
    <property type="protein sequence ID" value="WWC65774.1"/>
    <property type="molecule type" value="Genomic_DNA"/>
</dbReference>
<evidence type="ECO:0000313" key="4">
    <source>
        <dbReference type="Proteomes" id="UP000078595"/>
    </source>
</evidence>
<feature type="compositionally biased region" description="Basic and acidic residues" evidence="1">
    <location>
        <begin position="554"/>
        <end position="572"/>
    </location>
</feature>
<dbReference type="VEuPathDB" id="FungiDB:I303_07277"/>
<organism evidence="2">
    <name type="scientific">Kwoniella dejecticola CBS 10117</name>
    <dbReference type="NCBI Taxonomy" id="1296121"/>
    <lineage>
        <taxon>Eukaryota</taxon>
        <taxon>Fungi</taxon>
        <taxon>Dikarya</taxon>
        <taxon>Basidiomycota</taxon>
        <taxon>Agaricomycotina</taxon>
        <taxon>Tremellomycetes</taxon>
        <taxon>Tremellales</taxon>
        <taxon>Cryptococcaceae</taxon>
        <taxon>Kwoniella</taxon>
    </lineage>
</organism>
<feature type="compositionally biased region" description="Polar residues" evidence="1">
    <location>
        <begin position="325"/>
        <end position="338"/>
    </location>
</feature>
<feature type="region of interest" description="Disordered" evidence="1">
    <location>
        <begin position="1"/>
        <end position="38"/>
    </location>
</feature>
<dbReference type="EMBL" id="KI894035">
    <property type="protein sequence ID" value="OBR82517.1"/>
    <property type="molecule type" value="Genomic_DNA"/>
</dbReference>
<dbReference type="AlphaFoldDB" id="A0A1A5ZXI2"/>
<proteinExistence type="predicted"/>
<feature type="compositionally biased region" description="Basic and acidic residues" evidence="1">
    <location>
        <begin position="423"/>
        <end position="438"/>
    </location>
</feature>
<feature type="compositionally biased region" description="Low complexity" evidence="1">
    <location>
        <begin position="96"/>
        <end position="127"/>
    </location>
</feature>
<feature type="compositionally biased region" description="Polar residues" evidence="1">
    <location>
        <begin position="132"/>
        <end position="150"/>
    </location>
</feature>
<feature type="compositionally biased region" description="Basic and acidic residues" evidence="1">
    <location>
        <begin position="360"/>
        <end position="371"/>
    </location>
</feature>
<accession>A0A1A5ZXI2</accession>
<feature type="compositionally biased region" description="Gly residues" evidence="1">
    <location>
        <begin position="774"/>
        <end position="786"/>
    </location>
</feature>
<feature type="compositionally biased region" description="Basic and acidic residues" evidence="1">
    <location>
        <begin position="711"/>
        <end position="722"/>
    </location>
</feature>
<feature type="compositionally biased region" description="Low complexity" evidence="1">
    <location>
        <begin position="266"/>
        <end position="277"/>
    </location>
</feature>
<name>A0A1A5ZXI2_9TREE</name>
<feature type="region of interest" description="Disordered" evidence="1">
    <location>
        <begin position="66"/>
        <end position="85"/>
    </location>
</feature>
<feature type="compositionally biased region" description="Polar residues" evidence="1">
    <location>
        <begin position="183"/>
        <end position="195"/>
    </location>
</feature>
<evidence type="ECO:0000313" key="3">
    <source>
        <dbReference type="EMBL" id="WWC65774.1"/>
    </source>
</evidence>
<feature type="compositionally biased region" description="Pro residues" evidence="1">
    <location>
        <begin position="486"/>
        <end position="498"/>
    </location>
</feature>
<feature type="region of interest" description="Disordered" evidence="1">
    <location>
        <begin position="679"/>
        <end position="800"/>
    </location>
</feature>
<gene>
    <name evidence="2" type="ORF">I303_07277</name>
    <name evidence="3" type="ORF">I303_108396</name>
</gene>
<feature type="compositionally biased region" description="Basic and acidic residues" evidence="1">
    <location>
        <begin position="289"/>
        <end position="306"/>
    </location>
</feature>
<feature type="region of interest" description="Disordered" evidence="1">
    <location>
        <begin position="165"/>
        <end position="617"/>
    </location>
</feature>
<feature type="compositionally biased region" description="Polar residues" evidence="1">
    <location>
        <begin position="1"/>
        <end position="22"/>
    </location>
</feature>
<feature type="compositionally biased region" description="Basic and acidic residues" evidence="1">
    <location>
        <begin position="763"/>
        <end position="773"/>
    </location>
</feature>
<feature type="compositionally biased region" description="Polar residues" evidence="1">
    <location>
        <begin position="29"/>
        <end position="38"/>
    </location>
</feature>
<evidence type="ECO:0000256" key="1">
    <source>
        <dbReference type="SAM" id="MobiDB-lite"/>
    </source>
</evidence>